<accession>A0A0A1UFV7</accession>
<dbReference type="Gene3D" id="1.10.510.10">
    <property type="entry name" value="Transferase(Phosphotransferase) domain 1"/>
    <property type="match status" value="1"/>
</dbReference>
<dbReference type="AlphaFoldDB" id="A0A0A1UFV7"/>
<dbReference type="RefSeq" id="XP_004258725.1">
    <property type="nucleotide sequence ID" value="XM_004258677.1"/>
</dbReference>
<evidence type="ECO:0000313" key="2">
    <source>
        <dbReference type="Proteomes" id="UP000014680"/>
    </source>
</evidence>
<evidence type="ECO:0008006" key="3">
    <source>
        <dbReference type="Google" id="ProtNLM"/>
    </source>
</evidence>
<name>A0A0A1UFV7_ENTIV</name>
<dbReference type="OrthoDB" id="2444584at2759"/>
<reference evidence="1 2" key="1">
    <citation type="submission" date="2012-10" db="EMBL/GenBank/DDBJ databases">
        <authorList>
            <person name="Zafar N."/>
            <person name="Inman J."/>
            <person name="Hall N."/>
            <person name="Lorenzi H."/>
            <person name="Caler E."/>
        </authorList>
    </citation>
    <scope>NUCLEOTIDE SEQUENCE [LARGE SCALE GENOMIC DNA]</scope>
    <source>
        <strain evidence="1 2">IP1</strain>
    </source>
</reference>
<dbReference type="Proteomes" id="UP000014680">
    <property type="component" value="Unassembled WGS sequence"/>
</dbReference>
<proteinExistence type="predicted"/>
<sequence length="103" mass="11961">MWVILYEEIPLTVFAEDIKTLRSAIERGVRPPLPKTISKDEAHYTQAMTGYSLDKLHSNFDDFSQNIPIEVESLLSKCWSQDPQQRPSIDDLLKEFTQLIKNH</sequence>
<dbReference type="SUPFAM" id="SSF56112">
    <property type="entry name" value="Protein kinase-like (PK-like)"/>
    <property type="match status" value="1"/>
</dbReference>
<protein>
    <recommendedName>
        <fullName evidence="3">Serine-threonine/tyrosine-protein kinase catalytic domain-containing protein</fullName>
    </recommendedName>
</protein>
<evidence type="ECO:0000313" key="1">
    <source>
        <dbReference type="EMBL" id="ELP91954.1"/>
    </source>
</evidence>
<dbReference type="VEuPathDB" id="AmoebaDB:EIN_400740"/>
<gene>
    <name evidence="1" type="ORF">EIN_400740</name>
</gene>
<dbReference type="GeneID" id="14890843"/>
<dbReference type="EMBL" id="KB206411">
    <property type="protein sequence ID" value="ELP91954.1"/>
    <property type="molecule type" value="Genomic_DNA"/>
</dbReference>
<keyword evidence="2" id="KW-1185">Reference proteome</keyword>
<organism evidence="1 2">
    <name type="scientific">Entamoeba invadens IP1</name>
    <dbReference type="NCBI Taxonomy" id="370355"/>
    <lineage>
        <taxon>Eukaryota</taxon>
        <taxon>Amoebozoa</taxon>
        <taxon>Evosea</taxon>
        <taxon>Archamoebae</taxon>
        <taxon>Mastigamoebida</taxon>
        <taxon>Entamoebidae</taxon>
        <taxon>Entamoeba</taxon>
    </lineage>
</organism>
<dbReference type="InterPro" id="IPR011009">
    <property type="entry name" value="Kinase-like_dom_sf"/>
</dbReference>
<dbReference type="KEGG" id="eiv:EIN_400740"/>